<keyword evidence="2" id="KW-1133">Transmembrane helix</keyword>
<reference evidence="3 4" key="1">
    <citation type="journal article" date="2012" name="PLoS Pathog.">
        <title>Diverse lifestyles and strategies of plant pathogenesis encoded in the genomes of eighteen Dothideomycetes fungi.</title>
        <authorList>
            <person name="Ohm R.A."/>
            <person name="Feau N."/>
            <person name="Henrissat B."/>
            <person name="Schoch C.L."/>
            <person name="Horwitz B.A."/>
            <person name="Barry K.W."/>
            <person name="Condon B.J."/>
            <person name="Copeland A.C."/>
            <person name="Dhillon B."/>
            <person name="Glaser F."/>
            <person name="Hesse C.N."/>
            <person name="Kosti I."/>
            <person name="LaButti K."/>
            <person name="Lindquist E.A."/>
            <person name="Lucas S."/>
            <person name="Salamov A.A."/>
            <person name="Bradshaw R.E."/>
            <person name="Ciuffetti L."/>
            <person name="Hamelin R.C."/>
            <person name="Kema G.H.J."/>
            <person name="Lawrence C."/>
            <person name="Scott J.A."/>
            <person name="Spatafora J.W."/>
            <person name="Turgeon B.G."/>
            <person name="de Wit P.J.G.M."/>
            <person name="Zhong S."/>
            <person name="Goodwin S.B."/>
            <person name="Grigoriev I.V."/>
        </authorList>
    </citation>
    <scope>NUCLEOTIDE SEQUENCE [LARGE SCALE GENOMIC DNA]</scope>
    <source>
        <strain evidence="3 4">CIRAD86</strain>
    </source>
</reference>
<evidence type="ECO:0000313" key="4">
    <source>
        <dbReference type="Proteomes" id="UP000016932"/>
    </source>
</evidence>
<organism evidence="3 4">
    <name type="scientific">Pseudocercospora fijiensis (strain CIRAD86)</name>
    <name type="common">Black leaf streak disease fungus</name>
    <name type="synonym">Mycosphaerella fijiensis</name>
    <dbReference type="NCBI Taxonomy" id="383855"/>
    <lineage>
        <taxon>Eukaryota</taxon>
        <taxon>Fungi</taxon>
        <taxon>Dikarya</taxon>
        <taxon>Ascomycota</taxon>
        <taxon>Pezizomycotina</taxon>
        <taxon>Dothideomycetes</taxon>
        <taxon>Dothideomycetidae</taxon>
        <taxon>Mycosphaerellales</taxon>
        <taxon>Mycosphaerellaceae</taxon>
        <taxon>Pseudocercospora</taxon>
    </lineage>
</organism>
<dbReference type="Proteomes" id="UP000016932">
    <property type="component" value="Unassembled WGS sequence"/>
</dbReference>
<feature type="compositionally biased region" description="Polar residues" evidence="1">
    <location>
        <begin position="87"/>
        <end position="101"/>
    </location>
</feature>
<dbReference type="VEuPathDB" id="FungiDB:MYCFIDRAFT_209219"/>
<dbReference type="HOGENOM" id="CLU_924785_0_0_1"/>
<keyword evidence="4" id="KW-1185">Reference proteome</keyword>
<gene>
    <name evidence="3" type="ORF">MYCFIDRAFT_209219</name>
</gene>
<feature type="transmembrane region" description="Helical" evidence="2">
    <location>
        <begin position="166"/>
        <end position="188"/>
    </location>
</feature>
<name>M3A0I8_PSEFD</name>
<keyword evidence="2" id="KW-0472">Membrane</keyword>
<dbReference type="AlphaFoldDB" id="M3A0I8"/>
<dbReference type="EMBL" id="KB446564">
    <property type="protein sequence ID" value="EME77921.1"/>
    <property type="molecule type" value="Genomic_DNA"/>
</dbReference>
<feature type="transmembrane region" description="Helical" evidence="2">
    <location>
        <begin position="142"/>
        <end position="160"/>
    </location>
</feature>
<dbReference type="KEGG" id="pfj:MYCFIDRAFT_209219"/>
<dbReference type="GeneID" id="19336759"/>
<dbReference type="RefSeq" id="XP_007931662.1">
    <property type="nucleotide sequence ID" value="XM_007933471.1"/>
</dbReference>
<protein>
    <submittedName>
        <fullName evidence="3">Uncharacterized protein</fullName>
    </submittedName>
</protein>
<evidence type="ECO:0000313" key="3">
    <source>
        <dbReference type="EMBL" id="EME77921.1"/>
    </source>
</evidence>
<feature type="region of interest" description="Disordered" evidence="1">
    <location>
        <begin position="69"/>
        <end position="110"/>
    </location>
</feature>
<evidence type="ECO:0000256" key="2">
    <source>
        <dbReference type="SAM" id="Phobius"/>
    </source>
</evidence>
<sequence>MSNASHFSYESSLHIFSCTLHRIDSAAPLQKTKTHTSRSLLIVILTAGFLCHNYDDVRQHCPFNNEDETAAQHRTHSAAATALSGARHQNSRNSFGQTHNNRGGHGPRATGWLRLNCLRDAKKKKGKKNHPNPSTLSKRDEISCVALVFGLGLILLPVIIRRTLKIFGFFSFPSQFLLLSEVVGFFRVASYAVQLRFRGGDTYDEGRRGCVLFIDRIYSGAYCSANQFYGLALFQVGGGWVGGLDLTGAAPEEDFLPYHTILLLIDPSIVTYSQDFAAVQVRKTPQYRSKRTSGENYETRR</sequence>
<proteinExistence type="predicted"/>
<evidence type="ECO:0000256" key="1">
    <source>
        <dbReference type="SAM" id="MobiDB-lite"/>
    </source>
</evidence>
<accession>M3A0I8</accession>
<keyword evidence="2" id="KW-0812">Transmembrane</keyword>